<dbReference type="GO" id="GO:0016787">
    <property type="term" value="F:hydrolase activity"/>
    <property type="evidence" value="ECO:0007669"/>
    <property type="project" value="UniProtKB-KW"/>
</dbReference>
<keyword evidence="4" id="KW-0862">Zinc</keyword>
<dbReference type="PANTHER" id="PTHR42978">
    <property type="entry name" value="QUORUM-QUENCHING LACTONASE YTNP-RELATED-RELATED"/>
    <property type="match status" value="1"/>
</dbReference>
<evidence type="ECO:0000256" key="2">
    <source>
        <dbReference type="ARBA" id="ARBA00022723"/>
    </source>
</evidence>
<dbReference type="OrthoDB" id="10250730at2759"/>
<evidence type="ECO:0000313" key="6">
    <source>
        <dbReference type="EMBL" id="KPI41833.1"/>
    </source>
</evidence>
<proteinExistence type="inferred from homology"/>
<dbReference type="PANTHER" id="PTHR42978:SF5">
    <property type="entry name" value="METALLO-BETA-LACTAMASE DOMAIN-CONTAINING PROTEIN"/>
    <property type="match status" value="1"/>
</dbReference>
<dbReference type="Proteomes" id="UP000038010">
    <property type="component" value="Unassembled WGS sequence"/>
</dbReference>
<comment type="similarity">
    <text evidence="1">Belongs to the metallo-beta-lactamase superfamily.</text>
</comment>
<evidence type="ECO:0000256" key="1">
    <source>
        <dbReference type="ARBA" id="ARBA00007749"/>
    </source>
</evidence>
<dbReference type="STRING" id="1664694.A0A0N1HCV0"/>
<evidence type="ECO:0000259" key="5">
    <source>
        <dbReference type="Pfam" id="PF00753"/>
    </source>
</evidence>
<comment type="caution">
    <text evidence="6">The sequence shown here is derived from an EMBL/GenBank/DDBJ whole genome shotgun (WGS) entry which is preliminary data.</text>
</comment>
<dbReference type="Gene3D" id="3.60.15.10">
    <property type="entry name" value="Ribonuclease Z/Hydroxyacylglutathione hydrolase-like"/>
    <property type="match status" value="1"/>
</dbReference>
<keyword evidence="3" id="KW-0378">Hydrolase</keyword>
<dbReference type="GeneID" id="28737502"/>
<evidence type="ECO:0000256" key="3">
    <source>
        <dbReference type="ARBA" id="ARBA00022801"/>
    </source>
</evidence>
<dbReference type="InterPro" id="IPR001279">
    <property type="entry name" value="Metallo-B-lactamas"/>
</dbReference>
<evidence type="ECO:0000256" key="4">
    <source>
        <dbReference type="ARBA" id="ARBA00022833"/>
    </source>
</evidence>
<reference evidence="6 7" key="1">
    <citation type="submission" date="2015-06" db="EMBL/GenBank/DDBJ databases">
        <title>Draft genome of the ant-associated black yeast Phialophora attae CBS 131958.</title>
        <authorList>
            <person name="Moreno L.F."/>
            <person name="Stielow B.J."/>
            <person name="de Hoog S."/>
            <person name="Vicente V.A."/>
            <person name="Weiss V.A."/>
            <person name="de Vries M."/>
            <person name="Cruz L.M."/>
            <person name="Souza E.M."/>
        </authorList>
    </citation>
    <scope>NUCLEOTIDE SEQUENCE [LARGE SCALE GENOMIC DNA]</scope>
    <source>
        <strain evidence="6 7">CBS 131958</strain>
    </source>
</reference>
<gene>
    <name evidence="6" type="ORF">AB675_5413</name>
</gene>
<dbReference type="CDD" id="cd07730">
    <property type="entry name" value="metallo-hydrolase-like_MBL-fold"/>
    <property type="match status" value="1"/>
</dbReference>
<keyword evidence="2" id="KW-0479">Metal-binding</keyword>
<dbReference type="GO" id="GO:0046872">
    <property type="term" value="F:metal ion binding"/>
    <property type="evidence" value="ECO:0007669"/>
    <property type="project" value="UniProtKB-KW"/>
</dbReference>
<dbReference type="AlphaFoldDB" id="A0A0N1HCV0"/>
<dbReference type="RefSeq" id="XP_018001796.1">
    <property type="nucleotide sequence ID" value="XM_018145622.1"/>
</dbReference>
<organism evidence="6 7">
    <name type="scientific">Cyphellophora attinorum</name>
    <dbReference type="NCBI Taxonomy" id="1664694"/>
    <lineage>
        <taxon>Eukaryota</taxon>
        <taxon>Fungi</taxon>
        <taxon>Dikarya</taxon>
        <taxon>Ascomycota</taxon>
        <taxon>Pezizomycotina</taxon>
        <taxon>Eurotiomycetes</taxon>
        <taxon>Chaetothyriomycetidae</taxon>
        <taxon>Chaetothyriales</taxon>
        <taxon>Cyphellophoraceae</taxon>
        <taxon>Cyphellophora</taxon>
    </lineage>
</organism>
<dbReference type="SUPFAM" id="SSF56281">
    <property type="entry name" value="Metallo-hydrolase/oxidoreductase"/>
    <property type="match status" value="1"/>
</dbReference>
<dbReference type="InterPro" id="IPR036866">
    <property type="entry name" value="RibonucZ/Hydroxyglut_hydro"/>
</dbReference>
<name>A0A0N1HCV0_9EURO</name>
<evidence type="ECO:0000313" key="7">
    <source>
        <dbReference type="Proteomes" id="UP000038010"/>
    </source>
</evidence>
<dbReference type="EMBL" id="LFJN01000008">
    <property type="protein sequence ID" value="KPI41833.1"/>
    <property type="molecule type" value="Genomic_DNA"/>
</dbReference>
<accession>A0A0N1HCV0</accession>
<feature type="domain" description="Metallo-beta-lactamase" evidence="5">
    <location>
        <begin position="63"/>
        <end position="213"/>
    </location>
</feature>
<dbReference type="VEuPathDB" id="FungiDB:AB675_5413"/>
<dbReference type="Pfam" id="PF00753">
    <property type="entry name" value="Lactamase_B"/>
    <property type="match status" value="1"/>
</dbReference>
<protein>
    <recommendedName>
        <fullName evidence="5">Metallo-beta-lactamase domain-containing protein</fullName>
    </recommendedName>
</protein>
<dbReference type="InterPro" id="IPR051013">
    <property type="entry name" value="MBL_superfamily_lactonases"/>
</dbReference>
<keyword evidence="7" id="KW-1185">Reference proteome</keyword>
<sequence length="386" mass="42874">MSGQLLNIPTSTQTVSVSVINTTATIKGIDTWKFFEPPIKGHEWLAAPCYSFLIEHKDASGATRRLVFDLGIRKDWQNLSPFLIKRFETNGYAVDVKQSVREILESNDISCAGDQIEALIWSHWHFDHTGNPSEFPSATELIVGPGFKEKLLPGYPTNAESAILESDYTGRTLEEVDFSQSGVRVGQFAAVDYFGDGSFFLLDSPGHAVGHICGLARVTSEPASFVFMGGDIAHHAGEWRPSPHLPLPEQIKPHPFHDEPQASTPFCPGSLFENLGQSRSSGGSRTETFYKPAKLETGQIHHDIDQTIASIEKMQELDGIKDESIMMCVAHDETLLGVIDFFPKTVNDFVQKDWVGRLRWKFLRDFASAVDHEIPGKQSWAPVTKS</sequence>